<dbReference type="GO" id="GO:0009341">
    <property type="term" value="C:beta-galactosidase complex"/>
    <property type="evidence" value="ECO:0007669"/>
    <property type="project" value="InterPro"/>
</dbReference>
<feature type="domain" description="Beta galactosidase small chain/" evidence="8">
    <location>
        <begin position="747"/>
        <end position="1018"/>
    </location>
</feature>
<protein>
    <recommendedName>
        <fullName evidence="4">Beta-galactosidase</fullName>
        <ecNumber evidence="3">3.2.1.23</ecNumber>
    </recommendedName>
    <alternativeName>
        <fullName evidence="7">Lactase</fullName>
    </alternativeName>
</protein>
<dbReference type="PRINTS" id="PR00132">
    <property type="entry name" value="GLHYDRLASE2"/>
</dbReference>
<dbReference type="Gene3D" id="2.60.120.260">
    <property type="entry name" value="Galactose-binding domain-like"/>
    <property type="match status" value="1"/>
</dbReference>
<dbReference type="Pfam" id="PF02836">
    <property type="entry name" value="Glyco_hydro_2_C"/>
    <property type="match status" value="1"/>
</dbReference>
<comment type="catalytic activity">
    <reaction evidence="1">
        <text>Hydrolysis of terminal non-reducing beta-D-galactose residues in beta-D-galactosides.</text>
        <dbReference type="EC" id="3.2.1.23"/>
    </reaction>
</comment>
<accession>A0A9D1SYB4</accession>
<evidence type="ECO:0000256" key="7">
    <source>
        <dbReference type="ARBA" id="ARBA00032230"/>
    </source>
</evidence>
<keyword evidence="6" id="KW-0326">Glycosidase</keyword>
<comment type="caution">
    <text evidence="9">The sequence shown here is derived from an EMBL/GenBank/DDBJ whole genome shotgun (WGS) entry which is preliminary data.</text>
</comment>
<dbReference type="EMBL" id="DVOH01000052">
    <property type="protein sequence ID" value="HIV00732.1"/>
    <property type="molecule type" value="Genomic_DNA"/>
</dbReference>
<proteinExistence type="inferred from homology"/>
<dbReference type="GO" id="GO:0004565">
    <property type="term" value="F:beta-galactosidase activity"/>
    <property type="evidence" value="ECO:0007669"/>
    <property type="project" value="UniProtKB-EC"/>
</dbReference>
<dbReference type="EC" id="3.2.1.23" evidence="3"/>
<evidence type="ECO:0000256" key="2">
    <source>
        <dbReference type="ARBA" id="ARBA00007401"/>
    </source>
</evidence>
<dbReference type="InterPro" id="IPR036156">
    <property type="entry name" value="Beta-gal/glucu_dom_sf"/>
</dbReference>
<organism evidence="9 10">
    <name type="scientific">Candidatus Stercoripulliclostridium merdipullorum</name>
    <dbReference type="NCBI Taxonomy" id="2840952"/>
    <lineage>
        <taxon>Bacteria</taxon>
        <taxon>Bacillati</taxon>
        <taxon>Bacillota</taxon>
        <taxon>Clostridia</taxon>
        <taxon>Eubacteriales</taxon>
        <taxon>Candidatus Stercoripulliclostridium</taxon>
    </lineage>
</organism>
<dbReference type="InterPro" id="IPR004199">
    <property type="entry name" value="B-gal_small/dom_5"/>
</dbReference>
<dbReference type="Gene3D" id="2.70.98.10">
    <property type="match status" value="1"/>
</dbReference>
<sequence length="1020" mass="116353">MHDFWKNPKIYNVNSIERYAAGFPLDRDNRYKTVSLNGKWAFRWCDKVRSVPSDFTAADYDLSACDTIDVPSEWQFKGYDIPIYTNIKYPYALESVNLLAVPHVKGDLNPVGCYARSFEIPSDLSDNVFLHFGGVNSAAEVYVNGRFVGYSEDTFDAQEYDITSFVKAGTNRLSVLVYRYCTGSYLEDQDMWRLAGIFRDVTLIFKPKAEIADLYLRSELSADFCNAEFKADIKVRTAGRALANPSLRISLYDADAQTVFSQEIALDATEDGAEKTYEFRRGVEDVRLWSHESPNLYSVIVELYDGDAFVDKRLSEFGFRKVEIVPMKDGKGPFILLNGKPVKFCGVNRHEFHPEYGHAVPVELIEEDIKLCKYNNITAIRTSHYPNQKAFYELCDRYGILVMCENNLETHGLAFMIPRNNKRWTEQCVYRMRNMVNTFKNHPCIISWSLGNESGTGSAFAEMKKAALAIDDTRFIHYEPDNTGKVSDVISEMYAKLEKMPLIGENKPIRHCIALWSPFGTYYAPEVYRDLPFMECEFAHAMGNSLGNFSDYWDCFKKYDRLAGGFIWDFADQTIKVVNSDGEVEWRYGGDFGDQPNDGNFAFNGIVRGDRSPNPALYEVRKQYQQIDIALIDGKLAFLNRYMFTPLSAFDCRLEVIHNGETLARDIAVEVPEVLPGEIGYADMPVDIEIGGGEVSIVVSFHTKEDTMYAAKGHCVAYEQIFLSESELILPELTGEGRYEEGEAEVIVKWGNCIAVIDKQSGSIISINKNDVEKLKAPFRPNFHRATIDNDRLPQVNFKIAKWYMGVDRFKRAMKKLSPKRFNVYVKDGVVNVAITWRMPHVKELRTVYRFGGNDQIDVSMTVLPKKELIRYGFTFALREGLDGVTFYGKGPFENYCDRATAAIVRNYRGTAEDFLHDYLYPQENGNHTGVRKLSIADERGFEIEAAEKPFEASIHPYTLEMLDDAKHLHELRSLDYLTVNIDGKQRGVGGDVPAMANTKPQYKILPRQTHTLEFRITIK</sequence>
<dbReference type="InterPro" id="IPR006102">
    <property type="entry name" value="Ig-like_GH2"/>
</dbReference>
<dbReference type="InterPro" id="IPR006104">
    <property type="entry name" value="Glyco_hydro_2_N"/>
</dbReference>
<dbReference type="GO" id="GO:0005990">
    <property type="term" value="P:lactose catabolic process"/>
    <property type="evidence" value="ECO:0007669"/>
    <property type="project" value="TreeGrafter"/>
</dbReference>
<dbReference type="Proteomes" id="UP000886891">
    <property type="component" value="Unassembled WGS sequence"/>
</dbReference>
<dbReference type="PANTHER" id="PTHR46323">
    <property type="entry name" value="BETA-GALACTOSIDASE"/>
    <property type="match status" value="1"/>
</dbReference>
<dbReference type="InterPro" id="IPR006103">
    <property type="entry name" value="Glyco_hydro_2_cat"/>
</dbReference>
<dbReference type="InterPro" id="IPR017853">
    <property type="entry name" value="GH"/>
</dbReference>
<evidence type="ECO:0000256" key="5">
    <source>
        <dbReference type="ARBA" id="ARBA00022801"/>
    </source>
</evidence>
<evidence type="ECO:0000256" key="4">
    <source>
        <dbReference type="ARBA" id="ARBA00013303"/>
    </source>
</evidence>
<keyword evidence="5" id="KW-0378">Hydrolase</keyword>
<evidence type="ECO:0000313" key="9">
    <source>
        <dbReference type="EMBL" id="HIV00732.1"/>
    </source>
</evidence>
<dbReference type="Pfam" id="PF16353">
    <property type="entry name" value="LacZ_4"/>
    <property type="match status" value="1"/>
</dbReference>
<reference evidence="9" key="2">
    <citation type="journal article" date="2021" name="PeerJ">
        <title>Extensive microbial diversity within the chicken gut microbiome revealed by metagenomics and culture.</title>
        <authorList>
            <person name="Gilroy R."/>
            <person name="Ravi A."/>
            <person name="Getino M."/>
            <person name="Pursley I."/>
            <person name="Horton D.L."/>
            <person name="Alikhan N.F."/>
            <person name="Baker D."/>
            <person name="Gharbi K."/>
            <person name="Hall N."/>
            <person name="Watson M."/>
            <person name="Adriaenssens E.M."/>
            <person name="Foster-Nyarko E."/>
            <person name="Jarju S."/>
            <person name="Secka A."/>
            <person name="Antonio M."/>
            <person name="Oren A."/>
            <person name="Chaudhuri R.R."/>
            <person name="La Ragione R."/>
            <person name="Hildebrand F."/>
            <person name="Pallen M.J."/>
        </authorList>
    </citation>
    <scope>NUCLEOTIDE SEQUENCE</scope>
    <source>
        <strain evidence="9">23406</strain>
    </source>
</reference>
<dbReference type="InterPro" id="IPR013783">
    <property type="entry name" value="Ig-like_fold"/>
</dbReference>
<dbReference type="PANTHER" id="PTHR46323:SF2">
    <property type="entry name" value="BETA-GALACTOSIDASE"/>
    <property type="match status" value="1"/>
</dbReference>
<dbReference type="InterPro" id="IPR023232">
    <property type="entry name" value="Glyco_hydro_2_AS"/>
</dbReference>
<dbReference type="Pfam" id="PF02929">
    <property type="entry name" value="Bgal_small_N"/>
    <property type="match status" value="1"/>
</dbReference>
<dbReference type="InterPro" id="IPR050347">
    <property type="entry name" value="Bact_Beta-galactosidase"/>
</dbReference>
<dbReference type="InterPro" id="IPR032312">
    <property type="entry name" value="LacZ_4"/>
</dbReference>
<dbReference type="InterPro" id="IPR006101">
    <property type="entry name" value="Glyco_hydro_2"/>
</dbReference>
<dbReference type="AlphaFoldDB" id="A0A9D1SYB4"/>
<evidence type="ECO:0000256" key="3">
    <source>
        <dbReference type="ARBA" id="ARBA00012756"/>
    </source>
</evidence>
<dbReference type="SUPFAM" id="SSF49303">
    <property type="entry name" value="beta-Galactosidase/glucuronidase domain"/>
    <property type="match status" value="2"/>
</dbReference>
<dbReference type="InterPro" id="IPR011013">
    <property type="entry name" value="Gal_mutarotase_sf_dom"/>
</dbReference>
<dbReference type="Gene3D" id="3.20.20.80">
    <property type="entry name" value="Glycosidases"/>
    <property type="match status" value="1"/>
</dbReference>
<dbReference type="PROSITE" id="PS00608">
    <property type="entry name" value="GLYCOSYL_HYDROL_F2_2"/>
    <property type="match status" value="1"/>
</dbReference>
<dbReference type="Pfam" id="PF00703">
    <property type="entry name" value="Glyco_hydro_2"/>
    <property type="match status" value="1"/>
</dbReference>
<dbReference type="SUPFAM" id="SSF49785">
    <property type="entry name" value="Galactose-binding domain-like"/>
    <property type="match status" value="1"/>
</dbReference>
<evidence type="ECO:0000259" key="8">
    <source>
        <dbReference type="SMART" id="SM01038"/>
    </source>
</evidence>
<gene>
    <name evidence="9" type="ORF">IAB14_06440</name>
</gene>
<evidence type="ECO:0000313" key="10">
    <source>
        <dbReference type="Proteomes" id="UP000886891"/>
    </source>
</evidence>
<reference evidence="9" key="1">
    <citation type="submission" date="2020-10" db="EMBL/GenBank/DDBJ databases">
        <authorList>
            <person name="Gilroy R."/>
        </authorList>
    </citation>
    <scope>NUCLEOTIDE SEQUENCE</scope>
    <source>
        <strain evidence="9">23406</strain>
    </source>
</reference>
<dbReference type="SUPFAM" id="SSF74650">
    <property type="entry name" value="Galactose mutarotase-like"/>
    <property type="match status" value="1"/>
</dbReference>
<evidence type="ECO:0000256" key="1">
    <source>
        <dbReference type="ARBA" id="ARBA00001412"/>
    </source>
</evidence>
<comment type="similarity">
    <text evidence="2">Belongs to the glycosyl hydrolase 2 family.</text>
</comment>
<dbReference type="SUPFAM" id="SSF51445">
    <property type="entry name" value="(Trans)glycosidases"/>
    <property type="match status" value="1"/>
</dbReference>
<dbReference type="InterPro" id="IPR008979">
    <property type="entry name" value="Galactose-bd-like_sf"/>
</dbReference>
<dbReference type="Gene3D" id="2.60.40.10">
    <property type="entry name" value="Immunoglobulins"/>
    <property type="match status" value="2"/>
</dbReference>
<dbReference type="InterPro" id="IPR014718">
    <property type="entry name" value="GH-type_carb-bd"/>
</dbReference>
<dbReference type="Pfam" id="PF02837">
    <property type="entry name" value="Glyco_hydro_2_N"/>
    <property type="match status" value="1"/>
</dbReference>
<evidence type="ECO:0000256" key="6">
    <source>
        <dbReference type="ARBA" id="ARBA00023295"/>
    </source>
</evidence>
<dbReference type="GO" id="GO:0030246">
    <property type="term" value="F:carbohydrate binding"/>
    <property type="evidence" value="ECO:0007669"/>
    <property type="project" value="InterPro"/>
</dbReference>
<name>A0A9D1SYB4_9FIRM</name>
<dbReference type="SMART" id="SM01038">
    <property type="entry name" value="Bgal_small_N"/>
    <property type="match status" value="1"/>
</dbReference>